<name>G0SC15_CHATD</name>
<keyword evidence="4" id="KW-1185">Reference proteome</keyword>
<feature type="signal peptide" evidence="2">
    <location>
        <begin position="1"/>
        <end position="20"/>
    </location>
</feature>
<evidence type="ECO:0000313" key="4">
    <source>
        <dbReference type="Proteomes" id="UP000008066"/>
    </source>
</evidence>
<dbReference type="PANTHER" id="PTHR37536:SF1">
    <property type="entry name" value="ASPERGILLOPEPSIN, PUTAITVE (AFU_ORTHOLOGUE AFUA_7G01200)"/>
    <property type="match status" value="1"/>
</dbReference>
<feature type="active site" description="Proton acceptor" evidence="1">
    <location>
        <position position="240"/>
    </location>
</feature>
<proteinExistence type="predicted"/>
<dbReference type="InterPro" id="IPR000250">
    <property type="entry name" value="Peptidase_G1"/>
</dbReference>
<dbReference type="KEGG" id="cthr:CTHT_0055550"/>
<dbReference type="PANTHER" id="PTHR37536">
    <property type="entry name" value="PUTATIVE (AFU_ORTHOLOGUE AFUA_3G02970)-RELATED"/>
    <property type="match status" value="1"/>
</dbReference>
<dbReference type="SUPFAM" id="SSF49899">
    <property type="entry name" value="Concanavalin A-like lectins/glucanases"/>
    <property type="match status" value="1"/>
</dbReference>
<dbReference type="GO" id="GO:0006508">
    <property type="term" value="P:proteolysis"/>
    <property type="evidence" value="ECO:0007669"/>
    <property type="project" value="InterPro"/>
</dbReference>
<dbReference type="Gene3D" id="2.60.120.700">
    <property type="entry name" value="Peptidase G1"/>
    <property type="match status" value="1"/>
</dbReference>
<evidence type="ECO:0000256" key="2">
    <source>
        <dbReference type="SAM" id="SignalP"/>
    </source>
</evidence>
<accession>G0SC15</accession>
<dbReference type="CDD" id="cd13426">
    <property type="entry name" value="Peptidase_G1"/>
    <property type="match status" value="1"/>
</dbReference>
<dbReference type="STRING" id="759272.G0SC15"/>
<gene>
    <name evidence="3" type="ORF">CTHT_0055550</name>
</gene>
<dbReference type="GO" id="GO:0070007">
    <property type="term" value="F:glutamic-type endopeptidase activity"/>
    <property type="evidence" value="ECO:0007669"/>
    <property type="project" value="InterPro"/>
</dbReference>
<dbReference type="eggNOG" id="ENOG502RJF6">
    <property type="taxonomic scope" value="Eukaryota"/>
</dbReference>
<feature type="chain" id="PRO_5003409112" evidence="2">
    <location>
        <begin position="21"/>
        <end position="308"/>
    </location>
</feature>
<evidence type="ECO:0000313" key="3">
    <source>
        <dbReference type="EMBL" id="EGS18941.1"/>
    </source>
</evidence>
<organism evidence="4">
    <name type="scientific">Chaetomium thermophilum (strain DSM 1495 / CBS 144.50 / IMI 039719)</name>
    <name type="common">Thermochaetoides thermophila</name>
    <dbReference type="NCBI Taxonomy" id="759272"/>
    <lineage>
        <taxon>Eukaryota</taxon>
        <taxon>Fungi</taxon>
        <taxon>Dikarya</taxon>
        <taxon>Ascomycota</taxon>
        <taxon>Pezizomycotina</taxon>
        <taxon>Sordariomycetes</taxon>
        <taxon>Sordariomycetidae</taxon>
        <taxon>Sordariales</taxon>
        <taxon>Chaetomiaceae</taxon>
        <taxon>Thermochaetoides</taxon>
    </lineage>
</organism>
<dbReference type="RefSeq" id="XP_006695886.1">
    <property type="nucleotide sequence ID" value="XM_006695823.1"/>
</dbReference>
<dbReference type="Pfam" id="PF01828">
    <property type="entry name" value="Peptidase_A4"/>
    <property type="match status" value="1"/>
</dbReference>
<dbReference type="HOGENOM" id="CLU_066466_0_1_1"/>
<sequence length="308" mass="33241">MEILFFLLTTILLASSTVTAQLTFTARVQQFGQDADASELNFVPIQPMGRRKLPPSYYRQRGSVNGTITLTNASDKGERDLVSESANWCGASQHTEGDDQVADILGVFTVPDLTLRQGKAPPQFASAWVGIDGAACSSVLLQAGVTTVLRQEHVRDVGGKQVNSNGGQSASAWWEWYPEGAYTIEGLRVKPGEWISVNITTTSPSSASIVITNIDRGYSVSLVVSNGPKLCRTDAEWILEDFEDAGKQVTLANFADLWFLDAGATTVRGKKLGIDGATMVHMVDENGTLMCSAEPFDNASFVVMSHVK</sequence>
<reference evidence="3 4" key="1">
    <citation type="journal article" date="2011" name="Cell">
        <title>Insight into structure and assembly of the nuclear pore complex by utilizing the genome of a eukaryotic thermophile.</title>
        <authorList>
            <person name="Amlacher S."/>
            <person name="Sarges P."/>
            <person name="Flemming D."/>
            <person name="van Noort V."/>
            <person name="Kunze R."/>
            <person name="Devos D.P."/>
            <person name="Arumugam M."/>
            <person name="Bork P."/>
            <person name="Hurt E."/>
        </authorList>
    </citation>
    <scope>NUCLEOTIDE SEQUENCE [LARGE SCALE GENOMIC DNA]</scope>
    <source>
        <strain evidence="4">DSM 1495 / CBS 144.50 / IMI 039719</strain>
    </source>
</reference>
<dbReference type="GeneID" id="18259593"/>
<dbReference type="AlphaFoldDB" id="G0SC15"/>
<dbReference type="EMBL" id="GL988045">
    <property type="protein sequence ID" value="EGS18941.1"/>
    <property type="molecule type" value="Genomic_DNA"/>
</dbReference>
<dbReference type="OMA" id="CGASQHT"/>
<dbReference type="InterPro" id="IPR038656">
    <property type="entry name" value="Peptidase_G1_sf"/>
</dbReference>
<evidence type="ECO:0000256" key="1">
    <source>
        <dbReference type="PIRSR" id="PIRSR600250-50"/>
    </source>
</evidence>
<dbReference type="OrthoDB" id="2862635at2759"/>
<dbReference type="Proteomes" id="UP000008066">
    <property type="component" value="Unassembled WGS sequence"/>
</dbReference>
<protein>
    <submittedName>
        <fullName evidence="3">Putative aspergillopepsin protein</fullName>
    </submittedName>
</protein>
<keyword evidence="2" id="KW-0732">Signal</keyword>
<dbReference type="InterPro" id="IPR013320">
    <property type="entry name" value="ConA-like_dom_sf"/>
</dbReference>